<dbReference type="GO" id="GO:0003755">
    <property type="term" value="F:peptidyl-prolyl cis-trans isomerase activity"/>
    <property type="evidence" value="ECO:0007669"/>
    <property type="project" value="InterPro"/>
</dbReference>
<dbReference type="OrthoDB" id="5345137at2"/>
<dbReference type="InterPro" id="IPR027304">
    <property type="entry name" value="Trigger_fact/SurA_dom_sf"/>
</dbReference>
<accession>A0A7M1LHH0</accession>
<dbReference type="Pfam" id="PF22506">
    <property type="entry name" value="Cj1289-like_C"/>
    <property type="match status" value="1"/>
</dbReference>
<dbReference type="Gene3D" id="1.10.4030.10">
    <property type="entry name" value="Porin chaperone SurA, peptide-binding domain"/>
    <property type="match status" value="1"/>
</dbReference>
<sequence length="276" mass="31382">MKKKLLFIVAFAFSISNAAPVNWVVTKVNNEPITNYEVTQMMKMMKTNDKNRALEALINQKLQISEIKKQDIAAAPFEIDQQIQRMAKANGVSVEKFKARAKNNGISEAELRDETAKSIKQSKLLGNVFARADERVKPEDALNFYNQNKMLFMNFSAVNATRYAAQTKQEIVDVTRGKFGPKVFSHKITIPRAQLNNETAYVFMNMKNGAFTPVMQNPQGYWEVLRVDSKSGMVAKSFEEVKPQILNMMAEKERAKAAESYFEKLKAEAVIEHVNR</sequence>
<feature type="signal peptide" evidence="2">
    <location>
        <begin position="1"/>
        <end position="18"/>
    </location>
</feature>
<reference evidence="4 5" key="1">
    <citation type="submission" date="2020-10" db="EMBL/GenBank/DDBJ databases">
        <title>Campylobacter and Helicobacter PacBio genomes.</title>
        <authorList>
            <person name="Lane C."/>
        </authorList>
    </citation>
    <scope>NUCLEOTIDE SEQUENCE [LARGE SCALE GENOMIC DNA]</scope>
    <source>
        <strain evidence="4 5">2016D-0077</strain>
    </source>
</reference>
<name>A0A7M1LHH0_9BACT</name>
<dbReference type="InterPro" id="IPR050280">
    <property type="entry name" value="OMP_Chaperone_SurA"/>
</dbReference>
<dbReference type="RefSeq" id="WP_025801898.1">
    <property type="nucleotide sequence ID" value="NZ_CP053842.1"/>
</dbReference>
<dbReference type="PANTHER" id="PTHR47637:SF1">
    <property type="entry name" value="CHAPERONE SURA"/>
    <property type="match status" value="1"/>
</dbReference>
<organism evidence="4 5">
    <name type="scientific">Campylobacter corcagiensis</name>
    <dbReference type="NCBI Taxonomy" id="1448857"/>
    <lineage>
        <taxon>Bacteria</taxon>
        <taxon>Pseudomonadati</taxon>
        <taxon>Campylobacterota</taxon>
        <taxon>Epsilonproteobacteria</taxon>
        <taxon>Campylobacterales</taxon>
        <taxon>Campylobacteraceae</taxon>
        <taxon>Campylobacter</taxon>
    </lineage>
</organism>
<gene>
    <name evidence="4" type="ORF">IMC76_04410</name>
</gene>
<dbReference type="Gene3D" id="3.10.50.40">
    <property type="match status" value="1"/>
</dbReference>
<keyword evidence="1 2" id="KW-0732">Signal</keyword>
<evidence type="ECO:0000259" key="3">
    <source>
        <dbReference type="Pfam" id="PF22506"/>
    </source>
</evidence>
<protein>
    <submittedName>
        <fullName evidence="4">SurA N-terminal domain-containing protein</fullName>
    </submittedName>
</protein>
<dbReference type="AlphaFoldDB" id="A0A7M1LHH0"/>
<dbReference type="Proteomes" id="UP000594749">
    <property type="component" value="Chromosome"/>
</dbReference>
<feature type="chain" id="PRO_5029736953" evidence="2">
    <location>
        <begin position="19"/>
        <end position="276"/>
    </location>
</feature>
<evidence type="ECO:0000256" key="1">
    <source>
        <dbReference type="ARBA" id="ARBA00022729"/>
    </source>
</evidence>
<evidence type="ECO:0000313" key="4">
    <source>
        <dbReference type="EMBL" id="QOQ88039.1"/>
    </source>
</evidence>
<dbReference type="EMBL" id="CP063078">
    <property type="protein sequence ID" value="QOQ88039.1"/>
    <property type="molecule type" value="Genomic_DNA"/>
</dbReference>
<dbReference type="SUPFAM" id="SSF109998">
    <property type="entry name" value="Triger factor/SurA peptide-binding domain-like"/>
    <property type="match status" value="1"/>
</dbReference>
<keyword evidence="5" id="KW-1185">Reference proteome</keyword>
<proteinExistence type="predicted"/>
<dbReference type="InterPro" id="IPR046357">
    <property type="entry name" value="PPIase_dom_sf"/>
</dbReference>
<dbReference type="PANTHER" id="PTHR47637">
    <property type="entry name" value="CHAPERONE SURA"/>
    <property type="match status" value="1"/>
</dbReference>
<feature type="domain" description="Cj1289-like C-terminal" evidence="3">
    <location>
        <begin position="139"/>
        <end position="228"/>
    </location>
</feature>
<evidence type="ECO:0000313" key="5">
    <source>
        <dbReference type="Proteomes" id="UP000594749"/>
    </source>
</evidence>
<evidence type="ECO:0000256" key="2">
    <source>
        <dbReference type="SAM" id="SignalP"/>
    </source>
</evidence>
<dbReference type="InterPro" id="IPR055131">
    <property type="entry name" value="Cj1289-like_C"/>
</dbReference>
<dbReference type="Pfam" id="PF13624">
    <property type="entry name" value="SurA_N_3"/>
    <property type="match status" value="1"/>
</dbReference>